<evidence type="ECO:0000313" key="1">
    <source>
        <dbReference type="EMBL" id="GME26549.1"/>
    </source>
</evidence>
<dbReference type="EMBL" id="BSXG01000029">
    <property type="protein sequence ID" value="GME26549.1"/>
    <property type="molecule type" value="Genomic_DNA"/>
</dbReference>
<comment type="caution">
    <text evidence="1">The sequence shown here is derived from an EMBL/GenBank/DDBJ whole genome shotgun (WGS) entry which is preliminary data.</text>
</comment>
<proteinExistence type="predicted"/>
<sequence>MFWIYGGNLQFGTGRLPDYDGSSFAANQDVIVVTFNYRTNVFGFATSPEIPLNKRNVGLYDQRKALAWVNANIHAFGGDPTRVTIFGESAGAWSVKQLFALPPHPPQFRAAIMQSQGATISGTGSAEWTALATALNCTTATSPLACVRAAPAAAIRTAIESAALSFPPSFDNATATQHVESRLRAGAAPVPLLLGNNAAEGSIFANNLPSAPALLASIFGAANTSLALAARAAYPATLSDELLRVRIIGDALFTCLSRDFAGAAAAGGYDRGGGGVWDVSG</sequence>
<reference evidence="1" key="1">
    <citation type="submission" date="2024-09" db="EMBL/GenBank/DDBJ databases">
        <title>Draft Genome Sequences of Neofusicoccum parvum.</title>
        <authorList>
            <person name="Ashida A."/>
            <person name="Camagna M."/>
            <person name="Tanaka A."/>
            <person name="Takemoto D."/>
        </authorList>
    </citation>
    <scope>NUCLEOTIDE SEQUENCE</scope>
    <source>
        <strain evidence="1">PPO83</strain>
    </source>
</reference>
<name>A0ACB5S195_9PEZI</name>
<accession>A0ACB5S195</accession>
<protein>
    <submittedName>
        <fullName evidence="1">Uncharacterized protein</fullName>
    </submittedName>
</protein>
<keyword evidence="2" id="KW-1185">Reference proteome</keyword>
<evidence type="ECO:0000313" key="2">
    <source>
        <dbReference type="Proteomes" id="UP001165186"/>
    </source>
</evidence>
<dbReference type="Proteomes" id="UP001165186">
    <property type="component" value="Unassembled WGS sequence"/>
</dbReference>
<gene>
    <name evidence="1" type="primary">g9627</name>
    <name evidence="1" type="ORF">NpPPO83_00009627</name>
</gene>
<organism evidence="1 2">
    <name type="scientific">Neofusicoccum parvum</name>
    <dbReference type="NCBI Taxonomy" id="310453"/>
    <lineage>
        <taxon>Eukaryota</taxon>
        <taxon>Fungi</taxon>
        <taxon>Dikarya</taxon>
        <taxon>Ascomycota</taxon>
        <taxon>Pezizomycotina</taxon>
        <taxon>Dothideomycetes</taxon>
        <taxon>Dothideomycetes incertae sedis</taxon>
        <taxon>Botryosphaeriales</taxon>
        <taxon>Botryosphaeriaceae</taxon>
        <taxon>Neofusicoccum</taxon>
    </lineage>
</organism>